<dbReference type="SUPFAM" id="SSF52058">
    <property type="entry name" value="L domain-like"/>
    <property type="match status" value="1"/>
</dbReference>
<evidence type="ECO:0000256" key="1">
    <source>
        <dbReference type="ARBA" id="ARBA00003843"/>
    </source>
</evidence>
<evidence type="ECO:0000256" key="5">
    <source>
        <dbReference type="ARBA" id="ARBA00023242"/>
    </source>
</evidence>
<evidence type="ECO:0000256" key="8">
    <source>
        <dbReference type="SAM" id="MobiDB-lite"/>
    </source>
</evidence>
<evidence type="ECO:0000313" key="9">
    <source>
        <dbReference type="EMBL" id="KAJ4433559.1"/>
    </source>
</evidence>
<feature type="region of interest" description="Disordered" evidence="8">
    <location>
        <begin position="52"/>
        <end position="85"/>
    </location>
</feature>
<comment type="caution">
    <text evidence="9">The sequence shown here is derived from an EMBL/GenBank/DDBJ whole genome shotgun (WGS) entry which is preliminary data.</text>
</comment>
<evidence type="ECO:0000256" key="2">
    <source>
        <dbReference type="ARBA" id="ARBA00004123"/>
    </source>
</evidence>
<comment type="similarity">
    <text evidence="6">Belongs to the SDS22 family.</text>
</comment>
<keyword evidence="10" id="KW-1185">Reference proteome</keyword>
<dbReference type="PROSITE" id="PS51450">
    <property type="entry name" value="LRR"/>
    <property type="match status" value="7"/>
</dbReference>
<organism evidence="9 10">
    <name type="scientific">Periplaneta americana</name>
    <name type="common">American cockroach</name>
    <name type="synonym">Blatta americana</name>
    <dbReference type="NCBI Taxonomy" id="6978"/>
    <lineage>
        <taxon>Eukaryota</taxon>
        <taxon>Metazoa</taxon>
        <taxon>Ecdysozoa</taxon>
        <taxon>Arthropoda</taxon>
        <taxon>Hexapoda</taxon>
        <taxon>Insecta</taxon>
        <taxon>Pterygota</taxon>
        <taxon>Neoptera</taxon>
        <taxon>Polyneoptera</taxon>
        <taxon>Dictyoptera</taxon>
        <taxon>Blattodea</taxon>
        <taxon>Blattoidea</taxon>
        <taxon>Blattidae</taxon>
        <taxon>Blattinae</taxon>
        <taxon>Periplaneta</taxon>
    </lineage>
</organism>
<dbReference type="SMART" id="SM00365">
    <property type="entry name" value="LRR_SD22"/>
    <property type="match status" value="10"/>
</dbReference>
<protein>
    <recommendedName>
        <fullName evidence="7">Dynein axonemal assembly factor 1 homolog</fullName>
    </recommendedName>
</protein>
<keyword evidence="5" id="KW-0539">Nucleus</keyword>
<dbReference type="InterPro" id="IPR001611">
    <property type="entry name" value="Leu-rich_rpt"/>
</dbReference>
<dbReference type="InterPro" id="IPR003591">
    <property type="entry name" value="Leu-rich_rpt_typical-subtyp"/>
</dbReference>
<evidence type="ECO:0000256" key="4">
    <source>
        <dbReference type="ARBA" id="ARBA00022737"/>
    </source>
</evidence>
<dbReference type="Proteomes" id="UP001148838">
    <property type="component" value="Unassembled WGS sequence"/>
</dbReference>
<feature type="compositionally biased region" description="Polar residues" evidence="8">
    <location>
        <begin position="56"/>
        <end position="70"/>
    </location>
</feature>
<dbReference type="Pfam" id="PF12799">
    <property type="entry name" value="LRR_4"/>
    <property type="match status" value="1"/>
</dbReference>
<dbReference type="EMBL" id="JAJSOF020000027">
    <property type="protein sequence ID" value="KAJ4433559.1"/>
    <property type="molecule type" value="Genomic_DNA"/>
</dbReference>
<comment type="subcellular location">
    <subcellularLocation>
        <location evidence="2">Nucleus</location>
    </subcellularLocation>
</comment>
<proteinExistence type="inferred from homology"/>
<dbReference type="SMART" id="SM00369">
    <property type="entry name" value="LRR_TYP"/>
    <property type="match status" value="5"/>
</dbReference>
<dbReference type="InterPro" id="IPR050576">
    <property type="entry name" value="Cilia_flagella_integrity"/>
</dbReference>
<gene>
    <name evidence="9" type="ORF">ANN_15868</name>
</gene>
<dbReference type="Pfam" id="PF14580">
    <property type="entry name" value="LRR_9"/>
    <property type="match status" value="1"/>
</dbReference>
<keyword evidence="3" id="KW-0433">Leucine-rich repeat</keyword>
<name>A0ABQ8SHE1_PERAM</name>
<reference evidence="9 10" key="1">
    <citation type="journal article" date="2022" name="Allergy">
        <title>Genome assembly and annotation of Periplaneta americana reveal a comprehensive cockroach allergen profile.</title>
        <authorList>
            <person name="Wang L."/>
            <person name="Xiong Q."/>
            <person name="Saelim N."/>
            <person name="Wang L."/>
            <person name="Nong W."/>
            <person name="Wan A.T."/>
            <person name="Shi M."/>
            <person name="Liu X."/>
            <person name="Cao Q."/>
            <person name="Hui J.H.L."/>
            <person name="Sookrung N."/>
            <person name="Leung T.F."/>
            <person name="Tungtrongchitr A."/>
            <person name="Tsui S.K.W."/>
        </authorList>
    </citation>
    <scope>NUCLEOTIDE SEQUENCE [LARGE SCALE GENOMIC DNA]</scope>
    <source>
        <strain evidence="9">PWHHKU_190912</strain>
    </source>
</reference>
<evidence type="ECO:0000256" key="3">
    <source>
        <dbReference type="ARBA" id="ARBA00022614"/>
    </source>
</evidence>
<dbReference type="Gene3D" id="3.80.10.10">
    <property type="entry name" value="Ribonuclease Inhibitor"/>
    <property type="match status" value="3"/>
</dbReference>
<sequence>MDSPDPKGYASEQGQRYFFSKRAQYQLDICKIKSVKYALKYVCVFIESSADDASKGETNPGLQSSVSVDTCPSMEEADDREEDDKPKEILIVDPDTDELDMNHQRIGKLENLEPLTKVERLYFRWNFIKKIENLETLVTLRELELYDNQITCIENLDSLVNLEILDLSFNRIREIKGLENLHNLEKLFLCANKISRIENVNHLKKLTLLELGDNKIRASFSIPDLLSCISYERHLRKPTSKYQSIEFVTRLFHLQVIENLEGLDNLKCLYLGKNKITKIQNLETLKTLDVLSLQCNRLTKIENLETLTELDQLYLSENGLTRIEGLDKNLKMTTLDLANNKIRVIENVDHLAMLEEFWMNDNLVDDWTSIETLNSNKKLVTIYLEHNPVFKDPNYRRKIKISLPWVSQIDATLCR</sequence>
<evidence type="ECO:0000256" key="6">
    <source>
        <dbReference type="ARBA" id="ARBA00023460"/>
    </source>
</evidence>
<keyword evidence="4" id="KW-0677">Repeat</keyword>
<evidence type="ECO:0000256" key="7">
    <source>
        <dbReference type="ARBA" id="ARBA00024433"/>
    </source>
</evidence>
<dbReference type="PANTHER" id="PTHR45973:SF23">
    <property type="entry name" value="PROTEIN PHOSPHATASE 1 REGULATORY SUBUNIT 7"/>
    <property type="match status" value="1"/>
</dbReference>
<evidence type="ECO:0000313" key="10">
    <source>
        <dbReference type="Proteomes" id="UP001148838"/>
    </source>
</evidence>
<comment type="function">
    <text evidence="1">Cilium-specific protein required for cilia structures.</text>
</comment>
<dbReference type="InterPro" id="IPR025875">
    <property type="entry name" value="Leu-rich_rpt_4"/>
</dbReference>
<dbReference type="InterPro" id="IPR032675">
    <property type="entry name" value="LRR_dom_sf"/>
</dbReference>
<accession>A0ABQ8SHE1</accession>
<dbReference type="PANTHER" id="PTHR45973">
    <property type="entry name" value="PROTEIN PHOSPHATASE 1 REGULATORY SUBUNIT SDS22-RELATED"/>
    <property type="match status" value="1"/>
</dbReference>